<dbReference type="Pfam" id="PF13828">
    <property type="entry name" value="DUF4190"/>
    <property type="match status" value="1"/>
</dbReference>
<gene>
    <name evidence="3" type="ORF">AKJ09_11144</name>
</gene>
<feature type="transmembrane region" description="Helical" evidence="1">
    <location>
        <begin position="55"/>
        <end position="78"/>
    </location>
</feature>
<evidence type="ECO:0000259" key="2">
    <source>
        <dbReference type="Pfam" id="PF13828"/>
    </source>
</evidence>
<dbReference type="Proteomes" id="UP000064967">
    <property type="component" value="Chromosome"/>
</dbReference>
<feature type="domain" description="DUF4190" evidence="2">
    <location>
        <begin position="10"/>
        <end position="71"/>
    </location>
</feature>
<organism evidence="3 4">
    <name type="scientific">Labilithrix luteola</name>
    <dbReference type="NCBI Taxonomy" id="1391654"/>
    <lineage>
        <taxon>Bacteria</taxon>
        <taxon>Pseudomonadati</taxon>
        <taxon>Myxococcota</taxon>
        <taxon>Polyangia</taxon>
        <taxon>Polyangiales</taxon>
        <taxon>Labilitrichaceae</taxon>
        <taxon>Labilithrix</taxon>
    </lineage>
</organism>
<dbReference type="InterPro" id="IPR025241">
    <property type="entry name" value="DUF4190"/>
</dbReference>
<proteinExistence type="predicted"/>
<evidence type="ECO:0000313" key="3">
    <source>
        <dbReference type="EMBL" id="AKV04481.1"/>
    </source>
</evidence>
<keyword evidence="1" id="KW-0472">Membrane</keyword>
<evidence type="ECO:0000313" key="4">
    <source>
        <dbReference type="Proteomes" id="UP000064967"/>
    </source>
</evidence>
<dbReference type="AlphaFoldDB" id="A0A0K1QFC9"/>
<evidence type="ECO:0000256" key="1">
    <source>
        <dbReference type="SAM" id="Phobius"/>
    </source>
</evidence>
<protein>
    <recommendedName>
        <fullName evidence="2">DUF4190 domain-containing protein</fullName>
    </recommendedName>
</protein>
<name>A0A0K1QFC9_9BACT</name>
<keyword evidence="4" id="KW-1185">Reference proteome</keyword>
<feature type="transmembrane region" description="Helical" evidence="1">
    <location>
        <begin position="12"/>
        <end position="43"/>
    </location>
</feature>
<dbReference type="KEGG" id="llu:AKJ09_11144"/>
<dbReference type="EMBL" id="CP012333">
    <property type="protein sequence ID" value="AKV04481.1"/>
    <property type="molecule type" value="Genomic_DNA"/>
</dbReference>
<sequence>MKYVAPVNVAPLALIAGYVGLASMLCLPAPLALGLGIAALVDLKKKPGKDGAGRAWFAIVTGGIGTLMLLIAFVGRLFH</sequence>
<accession>A0A0K1QFC9</accession>
<keyword evidence="1" id="KW-0812">Transmembrane</keyword>
<reference evidence="3 4" key="1">
    <citation type="submission" date="2015-08" db="EMBL/GenBank/DDBJ databases">
        <authorList>
            <person name="Babu N.S."/>
            <person name="Beckwith C.J."/>
            <person name="Beseler K.G."/>
            <person name="Brison A."/>
            <person name="Carone J.V."/>
            <person name="Caskin T.P."/>
            <person name="Diamond M."/>
            <person name="Durham M.E."/>
            <person name="Foxe J.M."/>
            <person name="Go M."/>
            <person name="Henderson B.A."/>
            <person name="Jones I.B."/>
            <person name="McGettigan J.A."/>
            <person name="Micheletti S.J."/>
            <person name="Nasrallah M.E."/>
            <person name="Ortiz D."/>
            <person name="Piller C.R."/>
            <person name="Privatt S.R."/>
            <person name="Schneider S.L."/>
            <person name="Sharp S."/>
            <person name="Smith T.C."/>
            <person name="Stanton J.D."/>
            <person name="Ullery H.E."/>
            <person name="Wilson R.J."/>
            <person name="Serrano M.G."/>
            <person name="Buck G."/>
            <person name="Lee V."/>
            <person name="Wang Y."/>
            <person name="Carvalho R."/>
            <person name="Voegtly L."/>
            <person name="Shi R."/>
            <person name="Duckworth R."/>
            <person name="Johnson A."/>
            <person name="Loviza R."/>
            <person name="Walstead R."/>
            <person name="Shah Z."/>
            <person name="Kiflezghi M."/>
            <person name="Wade K."/>
            <person name="Ball S.L."/>
            <person name="Bradley K.W."/>
            <person name="Asai D.J."/>
            <person name="Bowman C.A."/>
            <person name="Russell D.A."/>
            <person name="Pope W.H."/>
            <person name="Jacobs-Sera D."/>
            <person name="Hendrix R.W."/>
            <person name="Hatfull G.F."/>
        </authorList>
    </citation>
    <scope>NUCLEOTIDE SEQUENCE [LARGE SCALE GENOMIC DNA]</scope>
    <source>
        <strain evidence="3 4">DSM 27648</strain>
    </source>
</reference>
<keyword evidence="1" id="KW-1133">Transmembrane helix</keyword>